<dbReference type="EMBL" id="CP038437">
    <property type="protein sequence ID" value="QEM80314.1"/>
    <property type="molecule type" value="Genomic_DNA"/>
</dbReference>
<dbReference type="SUPFAM" id="SSF52540">
    <property type="entry name" value="P-loop containing nucleoside triphosphate hydrolases"/>
    <property type="match status" value="1"/>
</dbReference>
<dbReference type="RefSeq" id="WP_149282769.1">
    <property type="nucleotide sequence ID" value="NZ_CP038437.2"/>
</dbReference>
<name>A0A5C1NAZ1_9GAMM</name>
<reference evidence="1" key="1">
    <citation type="submission" date="2021-02" db="EMBL/GenBank/DDBJ databases">
        <title>Strain Y2R2, a novel species of the genus Halomonas.</title>
        <authorList>
            <person name="Huang H."/>
        </authorList>
    </citation>
    <scope>NUCLEOTIDE SEQUENCE</scope>
    <source>
        <strain evidence="1">Y2R2</strain>
    </source>
</reference>
<gene>
    <name evidence="1" type="ORF">E4T21_01120</name>
</gene>
<evidence type="ECO:0000313" key="1">
    <source>
        <dbReference type="EMBL" id="QEM80314.1"/>
    </source>
</evidence>
<dbReference type="Proteomes" id="UP000324285">
    <property type="component" value="Chromosome"/>
</dbReference>
<dbReference type="KEGG" id="hbh:E4T21_01120"/>
<keyword evidence="2" id="KW-1185">Reference proteome</keyword>
<organism evidence="1 2">
    <name type="scientific">Halomonas binhaiensis</name>
    <dbReference type="NCBI Taxonomy" id="2562282"/>
    <lineage>
        <taxon>Bacteria</taxon>
        <taxon>Pseudomonadati</taxon>
        <taxon>Pseudomonadota</taxon>
        <taxon>Gammaproteobacteria</taxon>
        <taxon>Oceanospirillales</taxon>
        <taxon>Halomonadaceae</taxon>
        <taxon>Halomonas</taxon>
    </lineage>
</organism>
<evidence type="ECO:0000313" key="2">
    <source>
        <dbReference type="Proteomes" id="UP000324285"/>
    </source>
</evidence>
<dbReference type="OrthoDB" id="6217368at2"/>
<sequence length="330" mass="36944">MRLILHPGHAKCGSTSIQKSIIANRKLLESNGFIIPDPQMRIRGDKGFNPNGETPRPFFKKVMEGRGKSELEAKLKRISNRAKNNNKTVLISAENLVNGLAHPAGEGIHKLLASYFSDVQVLYYIKPIDSFLLSAWQQWGYKNGKQFDEFVDNAIRAGNPNYKIAADTFSAIYGENSLAVILLDRDFMHGGNLLEDFYTRIGIDFSKTNASESRSNISLNPHLCSILSRSPHLFENAHDESVKEHILNMAGKDSLAFKKSQGFISQNVIQKIKNRFDPDGKYLVENYLPDASVNDIVVQPSTIDAAPLGDHEEIKQMLAIQMELMLKLAK</sequence>
<evidence type="ECO:0008006" key="3">
    <source>
        <dbReference type="Google" id="ProtNLM"/>
    </source>
</evidence>
<accession>A0A5C1NAZ1</accession>
<dbReference type="InterPro" id="IPR027417">
    <property type="entry name" value="P-loop_NTPase"/>
</dbReference>
<dbReference type="AlphaFoldDB" id="A0A5C1NAZ1"/>
<protein>
    <recommendedName>
        <fullName evidence="3">Sulfotransferase family protein</fullName>
    </recommendedName>
</protein>
<proteinExistence type="predicted"/>